<dbReference type="PANTHER" id="PTHR43804:SF6">
    <property type="entry name" value="CLASS I PEPTIDE CHAIN RELEASE FACTOR"/>
    <property type="match status" value="1"/>
</dbReference>
<sequence length="125" mass="14427">MEKRFTYQDYASFAHLGSSELARQCVAEAFRATGPGDQGVNTTDSAVRMRHVPTGITVVSRESRSQLQNRERCLEKIHAELLRRSRRPKKRHATKPTRASVRRRLDEKGRRGAVKRLRRRPGMDE</sequence>
<comment type="similarity">
    <text evidence="1">Belongs to the prokaryotic/mitochondrial release factor family.</text>
</comment>
<dbReference type="PANTHER" id="PTHR43804">
    <property type="entry name" value="LD18447P"/>
    <property type="match status" value="1"/>
</dbReference>
<dbReference type="OrthoDB" id="9815709at2"/>
<keyword evidence="5" id="KW-1185">Reference proteome</keyword>
<evidence type="ECO:0000313" key="5">
    <source>
        <dbReference type="Proteomes" id="UP000054078"/>
    </source>
</evidence>
<dbReference type="InterPro" id="IPR000352">
    <property type="entry name" value="Pep_chain_release_fac_I"/>
</dbReference>
<evidence type="ECO:0000313" key="4">
    <source>
        <dbReference type="EMBL" id="KUH58126.1"/>
    </source>
</evidence>
<feature type="compositionally biased region" description="Basic residues" evidence="2">
    <location>
        <begin position="111"/>
        <end position="125"/>
    </location>
</feature>
<evidence type="ECO:0000256" key="2">
    <source>
        <dbReference type="SAM" id="MobiDB-lite"/>
    </source>
</evidence>
<dbReference type="Pfam" id="PF00472">
    <property type="entry name" value="RF-1"/>
    <property type="match status" value="1"/>
</dbReference>
<dbReference type="AlphaFoldDB" id="A0A100YUW6"/>
<dbReference type="SUPFAM" id="SSF75620">
    <property type="entry name" value="Release factor"/>
    <property type="match status" value="1"/>
</dbReference>
<dbReference type="InterPro" id="IPR050057">
    <property type="entry name" value="Prokaryotic/Mito_RF"/>
</dbReference>
<evidence type="ECO:0000259" key="3">
    <source>
        <dbReference type="Pfam" id="PF00472"/>
    </source>
</evidence>
<proteinExistence type="inferred from homology"/>
<dbReference type="Proteomes" id="UP000054078">
    <property type="component" value="Unassembled WGS sequence"/>
</dbReference>
<dbReference type="InterPro" id="IPR045853">
    <property type="entry name" value="Pep_chain_release_fac_I_sf"/>
</dbReference>
<reference evidence="4 5" key="1">
    <citation type="submission" date="2015-12" db="EMBL/GenBank/DDBJ databases">
        <title>Draft Genome Sequence of Olsenella scatoligenes SK9K4T; a Producer of 3-Methylindole- (skatole) and 4-Methylphenol- (p-cresol) Isolated from Pig Feces.</title>
        <authorList>
            <person name="Li X."/>
            <person name="Borg B."/>
            <person name="Canibe N."/>
        </authorList>
    </citation>
    <scope>NUCLEOTIDE SEQUENCE [LARGE SCALE GENOMIC DNA]</scope>
    <source>
        <strain evidence="4 5">SK9K4</strain>
    </source>
</reference>
<gene>
    <name evidence="4" type="ORF">AUL39_07885</name>
</gene>
<dbReference type="STRING" id="1299998.AUL39_07885"/>
<protein>
    <submittedName>
        <fullName evidence="4">RF-1 domain-containing protein</fullName>
    </submittedName>
</protein>
<comment type="caution">
    <text evidence="4">The sequence shown here is derived from an EMBL/GenBank/DDBJ whole genome shotgun (WGS) entry which is preliminary data.</text>
</comment>
<dbReference type="RefSeq" id="WP_059055055.1">
    <property type="nucleotide sequence ID" value="NZ_LOJF01000010.1"/>
</dbReference>
<dbReference type="EMBL" id="LOJF01000010">
    <property type="protein sequence ID" value="KUH58126.1"/>
    <property type="molecule type" value="Genomic_DNA"/>
</dbReference>
<organism evidence="4 5">
    <name type="scientific">Tractidigestivibacter scatoligenes</name>
    <name type="common">Olsenella scatoligenes</name>
    <dbReference type="NCBI Taxonomy" id="1299998"/>
    <lineage>
        <taxon>Bacteria</taxon>
        <taxon>Bacillati</taxon>
        <taxon>Actinomycetota</taxon>
        <taxon>Coriobacteriia</taxon>
        <taxon>Coriobacteriales</taxon>
        <taxon>Atopobiaceae</taxon>
        <taxon>Tractidigestivibacter</taxon>
    </lineage>
</organism>
<name>A0A100YUW6_TRASO</name>
<feature type="compositionally biased region" description="Basic residues" evidence="2">
    <location>
        <begin position="84"/>
        <end position="95"/>
    </location>
</feature>
<feature type="domain" description="Prokaryotic-type class I peptide chain release factors" evidence="3">
    <location>
        <begin position="27"/>
        <end position="118"/>
    </location>
</feature>
<accession>A0A100YUW6</accession>
<dbReference type="Gene3D" id="3.30.160.20">
    <property type="match status" value="1"/>
</dbReference>
<feature type="region of interest" description="Disordered" evidence="2">
    <location>
        <begin position="80"/>
        <end position="125"/>
    </location>
</feature>
<dbReference type="GO" id="GO:0003747">
    <property type="term" value="F:translation release factor activity"/>
    <property type="evidence" value="ECO:0007669"/>
    <property type="project" value="InterPro"/>
</dbReference>
<evidence type="ECO:0000256" key="1">
    <source>
        <dbReference type="ARBA" id="ARBA00010835"/>
    </source>
</evidence>